<dbReference type="SMART" id="SM00886">
    <property type="entry name" value="Dabb"/>
    <property type="match status" value="1"/>
</dbReference>
<dbReference type="EMBL" id="LAQU01000012">
    <property type="protein sequence ID" value="KKB63211.1"/>
    <property type="molecule type" value="Genomic_DNA"/>
</dbReference>
<sequence length="103" mass="11254">MLTHIVMWKVKDEAEGASKVHNLEKMRELMLACATIVPGIHKLEVGIAAPAGPGVASTFDIVLYSVFADADALQAYQVHPQHQALVAFVRKVTEGRQCVDYAH</sequence>
<reference evidence="2 3" key="1">
    <citation type="submission" date="2015-03" db="EMBL/GenBank/DDBJ databases">
        <title>Draft Genome Sequence of Burkholderia andropogonis type strain ICMP2807, isolated from Sorghum bicolor.</title>
        <authorList>
            <person name="Lopes-Santos L."/>
            <person name="Castro D.B."/>
            <person name="Ottoboni L.M."/>
            <person name="Park D."/>
            <person name="Weirc B.S."/>
            <person name="Destefano S.A."/>
        </authorList>
    </citation>
    <scope>NUCLEOTIDE SEQUENCE [LARGE SCALE GENOMIC DNA]</scope>
    <source>
        <strain evidence="2 3">ICMP2807</strain>
    </source>
</reference>
<evidence type="ECO:0000313" key="3">
    <source>
        <dbReference type="Proteomes" id="UP000033618"/>
    </source>
</evidence>
<dbReference type="RefSeq" id="WP_046153064.1">
    <property type="nucleotide sequence ID" value="NZ_CADFGU010000002.1"/>
</dbReference>
<dbReference type="Proteomes" id="UP000033618">
    <property type="component" value="Unassembled WGS sequence"/>
</dbReference>
<organism evidence="2 3">
    <name type="scientific">Robbsia andropogonis</name>
    <dbReference type="NCBI Taxonomy" id="28092"/>
    <lineage>
        <taxon>Bacteria</taxon>
        <taxon>Pseudomonadati</taxon>
        <taxon>Pseudomonadota</taxon>
        <taxon>Betaproteobacteria</taxon>
        <taxon>Burkholderiales</taxon>
        <taxon>Burkholderiaceae</taxon>
        <taxon>Robbsia</taxon>
    </lineage>
</organism>
<name>A0A0F5JZA3_9BURK</name>
<dbReference type="STRING" id="28092.WM40_12740"/>
<proteinExistence type="predicted"/>
<dbReference type="InterPro" id="IPR011008">
    <property type="entry name" value="Dimeric_a/b-barrel"/>
</dbReference>
<dbReference type="Gene3D" id="3.30.70.100">
    <property type="match status" value="1"/>
</dbReference>
<dbReference type="PANTHER" id="PTHR37832">
    <property type="entry name" value="BLL2683 PROTEIN"/>
    <property type="match status" value="1"/>
</dbReference>
<dbReference type="Pfam" id="PF07876">
    <property type="entry name" value="Dabb"/>
    <property type="match status" value="1"/>
</dbReference>
<dbReference type="SUPFAM" id="SSF54909">
    <property type="entry name" value="Dimeric alpha+beta barrel"/>
    <property type="match status" value="1"/>
</dbReference>
<protein>
    <submittedName>
        <fullName evidence="2">Stress responsive protein</fullName>
    </submittedName>
</protein>
<keyword evidence="3" id="KW-1185">Reference proteome</keyword>
<comment type="caution">
    <text evidence="2">The sequence shown here is derived from an EMBL/GenBank/DDBJ whole genome shotgun (WGS) entry which is preliminary data.</text>
</comment>
<dbReference type="AlphaFoldDB" id="A0A0F5JZA3"/>
<dbReference type="OrthoDB" id="9808130at2"/>
<dbReference type="PANTHER" id="PTHR37832:SF1">
    <property type="entry name" value="STRESS-RESPONSE A_B BARREL DOMAIN-CONTAINING PROTEIN"/>
    <property type="match status" value="1"/>
</dbReference>
<gene>
    <name evidence="2" type="ORF">WM40_12740</name>
</gene>
<accession>A0A0F5JZA3</accession>
<dbReference type="InterPro" id="IPR013097">
    <property type="entry name" value="Dabb"/>
</dbReference>
<dbReference type="PROSITE" id="PS51502">
    <property type="entry name" value="S_R_A_B_BARREL"/>
    <property type="match status" value="1"/>
</dbReference>
<evidence type="ECO:0000259" key="1">
    <source>
        <dbReference type="PROSITE" id="PS51502"/>
    </source>
</evidence>
<dbReference type="PATRIC" id="fig|28092.6.peg.2999"/>
<feature type="domain" description="Stress-response A/B barrel" evidence="1">
    <location>
        <begin position="2"/>
        <end position="101"/>
    </location>
</feature>
<evidence type="ECO:0000313" key="2">
    <source>
        <dbReference type="EMBL" id="KKB63211.1"/>
    </source>
</evidence>